<dbReference type="SMART" id="SM00369">
    <property type="entry name" value="LRR_TYP"/>
    <property type="match status" value="4"/>
</dbReference>
<keyword evidence="9" id="KW-0472">Membrane</keyword>
<comment type="subcellular location">
    <subcellularLocation>
        <location evidence="1">Cell membrane</location>
        <topology evidence="1">Single-pass type I membrane protein</topology>
    </subcellularLocation>
</comment>
<dbReference type="FunFam" id="3.80.10.10:FF:000095">
    <property type="entry name" value="LRR receptor-like serine/threonine-protein kinase GSO1"/>
    <property type="match status" value="1"/>
</dbReference>
<evidence type="ECO:0000313" key="13">
    <source>
        <dbReference type="EMBL" id="KAG0536440.1"/>
    </source>
</evidence>
<evidence type="ECO:0000256" key="9">
    <source>
        <dbReference type="ARBA" id="ARBA00023136"/>
    </source>
</evidence>
<evidence type="ECO:0000256" key="8">
    <source>
        <dbReference type="ARBA" id="ARBA00022989"/>
    </source>
</evidence>
<dbReference type="InterPro" id="IPR003591">
    <property type="entry name" value="Leu-rich_rpt_typical-subtyp"/>
</dbReference>
<comment type="caution">
    <text evidence="13">The sequence shown here is derived from an EMBL/GenBank/DDBJ whole genome shotgun (WGS) entry which is preliminary data.</text>
</comment>
<evidence type="ECO:0000256" key="6">
    <source>
        <dbReference type="ARBA" id="ARBA00022729"/>
    </source>
</evidence>
<dbReference type="PROSITE" id="PS51257">
    <property type="entry name" value="PROKAR_LIPOPROTEIN"/>
    <property type="match status" value="1"/>
</dbReference>
<proteinExistence type="inferred from homology"/>
<dbReference type="Pfam" id="PF00560">
    <property type="entry name" value="LRR_1"/>
    <property type="match status" value="1"/>
</dbReference>
<comment type="similarity">
    <text evidence="2">Belongs to the RLP family.</text>
</comment>
<feature type="signal peptide" evidence="11">
    <location>
        <begin position="1"/>
        <end position="25"/>
    </location>
</feature>
<evidence type="ECO:0000259" key="12">
    <source>
        <dbReference type="Pfam" id="PF08263"/>
    </source>
</evidence>
<dbReference type="Pfam" id="PF13855">
    <property type="entry name" value="LRR_8"/>
    <property type="match status" value="2"/>
</dbReference>
<evidence type="ECO:0000256" key="5">
    <source>
        <dbReference type="ARBA" id="ARBA00022692"/>
    </source>
</evidence>
<dbReference type="InterPro" id="IPR001611">
    <property type="entry name" value="Leu-rich_rpt"/>
</dbReference>
<dbReference type="PANTHER" id="PTHR48061:SF2">
    <property type="entry name" value="RECEPTOR LIKE PROTEIN 30-LIKE"/>
    <property type="match status" value="1"/>
</dbReference>
<evidence type="ECO:0000256" key="11">
    <source>
        <dbReference type="SAM" id="SignalP"/>
    </source>
</evidence>
<dbReference type="AlphaFoldDB" id="A0A921UMG4"/>
<protein>
    <recommendedName>
        <fullName evidence="12">Leucine-rich repeat-containing N-terminal plant-type domain-containing protein</fullName>
    </recommendedName>
</protein>
<evidence type="ECO:0000256" key="7">
    <source>
        <dbReference type="ARBA" id="ARBA00022737"/>
    </source>
</evidence>
<keyword evidence="7" id="KW-0677">Repeat</keyword>
<organism evidence="13 14">
    <name type="scientific">Sorghum bicolor</name>
    <name type="common">Sorghum</name>
    <name type="synonym">Sorghum vulgare</name>
    <dbReference type="NCBI Taxonomy" id="4558"/>
    <lineage>
        <taxon>Eukaryota</taxon>
        <taxon>Viridiplantae</taxon>
        <taxon>Streptophyta</taxon>
        <taxon>Embryophyta</taxon>
        <taxon>Tracheophyta</taxon>
        <taxon>Spermatophyta</taxon>
        <taxon>Magnoliopsida</taxon>
        <taxon>Liliopsida</taxon>
        <taxon>Poales</taxon>
        <taxon>Poaceae</taxon>
        <taxon>PACMAD clade</taxon>
        <taxon>Panicoideae</taxon>
        <taxon>Andropogonodae</taxon>
        <taxon>Andropogoneae</taxon>
        <taxon>Sorghinae</taxon>
        <taxon>Sorghum</taxon>
    </lineage>
</organism>
<sequence length="727" mass="79611">MTATNYRFRILVLLLLLCSCYFADAAAKINSAAAPCLPDQASSLLQLKSSFIVANNLSSWQAGTDCCHWEGIICDTGSGRIISLDLSEFELMSLRLHPALFNLTSLRNLNLALNHFTDVRFPASGFERLTDITHLNFSQTYFIGQIPGGISRLKNLVTLDFSDNNGLYLKDPSFGIFMANMSNLRELFLDCVDLSSSGSTWSALLGHSVPQLRILSLPQCGLSGSIHPSFSRLGELTTINFGNNYQLYFQGPSFRTIMANMSNLRELHLDSVDLSSSGSTWSTALADYVPQLQILSLCVCGLSGSIHPSFSRLRSLASIYLADNPGLRGKVPEYFSQLSSLSSLDIASTSFEGQFPTEIFQLKSLKALDLSGNPMLFVRFTYFPAGNNLRNLNLAGTNFTYDTPLSLANLTSLQTLSLTTATMAKQLPTSIRLPSLNRLELEGSGLEKPVLYWVGNLKELKYLRLDGYDFSHSTLSWINNLTKLETLYIQTCSASVPILSHIGSLAYLTDLELSITCYASAQQMPSVIGNLTKLTSLSIAGFNFSGPIPYQIGNLASLTNLVIEGCDFSGYQIPSSIGNLTKLVTLDISDNHYLSGPIPSTIGNLIQIERLRLSSNNLTGNIPQSLFSLPALEYLYLETNQLSGSLKDIPDPLSSGLLQIKAIFLSDNQLTGPIPESLFQLTNLRCLYLDSNKLMGTIELSSIWGLTSLNQLDLSNNMISLIDKEVG</sequence>
<evidence type="ECO:0000256" key="2">
    <source>
        <dbReference type="ARBA" id="ARBA00009592"/>
    </source>
</evidence>
<keyword evidence="6 11" id="KW-0732">Signal</keyword>
<dbReference type="GO" id="GO:0005886">
    <property type="term" value="C:plasma membrane"/>
    <property type="evidence" value="ECO:0007669"/>
    <property type="project" value="UniProtKB-SubCell"/>
</dbReference>
<evidence type="ECO:0000256" key="3">
    <source>
        <dbReference type="ARBA" id="ARBA00022475"/>
    </source>
</evidence>
<reference evidence="13" key="2">
    <citation type="submission" date="2020-10" db="EMBL/GenBank/DDBJ databases">
        <authorList>
            <person name="Cooper E.A."/>
            <person name="Brenton Z.W."/>
            <person name="Flinn B.S."/>
            <person name="Jenkins J."/>
            <person name="Shu S."/>
            <person name="Flowers D."/>
            <person name="Luo F."/>
            <person name="Wang Y."/>
            <person name="Xia P."/>
            <person name="Barry K."/>
            <person name="Daum C."/>
            <person name="Lipzen A."/>
            <person name="Yoshinaga Y."/>
            <person name="Schmutz J."/>
            <person name="Saski C."/>
            <person name="Vermerris W."/>
            <person name="Kresovich S."/>
        </authorList>
    </citation>
    <scope>NUCLEOTIDE SEQUENCE</scope>
</reference>
<keyword evidence="5" id="KW-0812">Transmembrane</keyword>
<keyword evidence="3" id="KW-1003">Cell membrane</keyword>
<evidence type="ECO:0000256" key="10">
    <source>
        <dbReference type="ARBA" id="ARBA00023180"/>
    </source>
</evidence>
<dbReference type="EMBL" id="CM027682">
    <property type="protein sequence ID" value="KAG0536440.1"/>
    <property type="molecule type" value="Genomic_DNA"/>
</dbReference>
<feature type="chain" id="PRO_5036975548" description="Leucine-rich repeat-containing N-terminal plant-type domain-containing protein" evidence="11">
    <location>
        <begin position="26"/>
        <end position="727"/>
    </location>
</feature>
<name>A0A921UMG4_SORBI</name>
<keyword evidence="4" id="KW-0433">Leucine-rich repeat</keyword>
<evidence type="ECO:0000256" key="1">
    <source>
        <dbReference type="ARBA" id="ARBA00004251"/>
    </source>
</evidence>
<keyword evidence="8" id="KW-1133">Transmembrane helix</keyword>
<dbReference type="Gene3D" id="3.80.10.10">
    <property type="entry name" value="Ribonuclease Inhibitor"/>
    <property type="match status" value="3"/>
</dbReference>
<keyword evidence="10" id="KW-0325">Glycoprotein</keyword>
<dbReference type="InterPro" id="IPR046956">
    <property type="entry name" value="RLP23-like"/>
</dbReference>
<evidence type="ECO:0000256" key="4">
    <source>
        <dbReference type="ARBA" id="ARBA00022614"/>
    </source>
</evidence>
<dbReference type="SUPFAM" id="SSF52058">
    <property type="entry name" value="L domain-like"/>
    <property type="match status" value="2"/>
</dbReference>
<reference evidence="13" key="1">
    <citation type="journal article" date="2019" name="BMC Genomics">
        <title>A new reference genome for Sorghum bicolor reveals high levels of sequence similarity between sweet and grain genotypes: implications for the genetics of sugar metabolism.</title>
        <authorList>
            <person name="Cooper E.A."/>
            <person name="Brenton Z.W."/>
            <person name="Flinn B.S."/>
            <person name="Jenkins J."/>
            <person name="Shu S."/>
            <person name="Flowers D."/>
            <person name="Luo F."/>
            <person name="Wang Y."/>
            <person name="Xia P."/>
            <person name="Barry K."/>
            <person name="Daum C."/>
            <person name="Lipzen A."/>
            <person name="Yoshinaga Y."/>
            <person name="Schmutz J."/>
            <person name="Saski C."/>
            <person name="Vermerris W."/>
            <person name="Kresovich S."/>
        </authorList>
    </citation>
    <scope>NUCLEOTIDE SEQUENCE</scope>
</reference>
<dbReference type="Pfam" id="PF08263">
    <property type="entry name" value="LRRNT_2"/>
    <property type="match status" value="1"/>
</dbReference>
<dbReference type="Proteomes" id="UP000807115">
    <property type="component" value="Chromosome 3"/>
</dbReference>
<accession>A0A921UMG4</accession>
<evidence type="ECO:0000313" key="14">
    <source>
        <dbReference type="Proteomes" id="UP000807115"/>
    </source>
</evidence>
<dbReference type="InterPro" id="IPR032675">
    <property type="entry name" value="LRR_dom_sf"/>
</dbReference>
<feature type="domain" description="Leucine-rich repeat-containing N-terminal plant-type" evidence="12">
    <location>
        <begin position="38"/>
        <end position="75"/>
    </location>
</feature>
<dbReference type="InterPro" id="IPR013210">
    <property type="entry name" value="LRR_N_plant-typ"/>
</dbReference>
<dbReference type="PANTHER" id="PTHR48061">
    <property type="entry name" value="LEUCINE-RICH REPEAT RECEPTOR PROTEIN KINASE EMS1-LIKE-RELATED"/>
    <property type="match status" value="1"/>
</dbReference>
<gene>
    <name evidence="13" type="ORF">BDA96_03G063900</name>
</gene>